<accession>U5C4D1</accession>
<proteinExistence type="predicted"/>
<comment type="caution">
    <text evidence="1">The sequence shown here is derived from an EMBL/GenBank/DDBJ whole genome shotgun (WGS) entry which is preliminary data.</text>
</comment>
<protein>
    <submittedName>
        <fullName evidence="1">Uncharacterized protein</fullName>
    </submittedName>
</protein>
<dbReference type="AlphaFoldDB" id="U5C4D1"/>
<reference evidence="1 2" key="1">
    <citation type="journal article" date="2013" name="Genome Announc.">
        <title>Draft Genome Sequence of the Psychrophilic and Alkaliphilic Rhodonellum psychrophilum Strain GCM71T.</title>
        <authorList>
            <person name="Hauptmann A.L."/>
            <person name="Glaring M.A."/>
            <person name="Hallin P.F."/>
            <person name="Prieme A."/>
            <person name="Stougaard P."/>
        </authorList>
    </citation>
    <scope>NUCLEOTIDE SEQUENCE [LARGE SCALE GENOMIC DNA]</scope>
    <source>
        <strain evidence="1 2">GCM71</strain>
    </source>
</reference>
<dbReference type="Proteomes" id="UP000016843">
    <property type="component" value="Unassembled WGS sequence"/>
</dbReference>
<sequence>MIRSYPIFFLIFTNSNESKGPSLIIELYPRKYSEPIFNDHSTNQNIRLFLLFIRTCFERGFLWLAEIFPAHGSCGFKSELIINDTV</sequence>
<name>U5C4D1_9BACT</name>
<keyword evidence="2" id="KW-1185">Reference proteome</keyword>
<organism evidence="1 2">
    <name type="scientific">Rhodonellum psychrophilum GCM71 = DSM 17998</name>
    <dbReference type="NCBI Taxonomy" id="1123057"/>
    <lineage>
        <taxon>Bacteria</taxon>
        <taxon>Pseudomonadati</taxon>
        <taxon>Bacteroidota</taxon>
        <taxon>Cytophagia</taxon>
        <taxon>Cytophagales</taxon>
        <taxon>Cytophagaceae</taxon>
        <taxon>Rhodonellum</taxon>
    </lineage>
</organism>
<evidence type="ECO:0000313" key="1">
    <source>
        <dbReference type="EMBL" id="ERM83062.1"/>
    </source>
</evidence>
<evidence type="ECO:0000313" key="2">
    <source>
        <dbReference type="Proteomes" id="UP000016843"/>
    </source>
</evidence>
<dbReference type="EMBL" id="AWXR01000018">
    <property type="protein sequence ID" value="ERM83062.1"/>
    <property type="molecule type" value="Genomic_DNA"/>
</dbReference>
<gene>
    <name evidence="1" type="ORF">P872_06200</name>
</gene>